<evidence type="ECO:0000256" key="4">
    <source>
        <dbReference type="ARBA" id="ARBA00005178"/>
    </source>
</evidence>
<keyword evidence="9 20" id="KW-0489">Methyltransferase</keyword>
<dbReference type="GO" id="GO:0032259">
    <property type="term" value="P:methylation"/>
    <property type="evidence" value="ECO:0007669"/>
    <property type="project" value="UniProtKB-KW"/>
</dbReference>
<dbReference type="InterPro" id="IPR000489">
    <property type="entry name" value="Pterin-binding_dom"/>
</dbReference>
<feature type="binding site" evidence="20">
    <location>
        <position position="275"/>
    </location>
    <ligand>
        <name>Zn(2+)</name>
        <dbReference type="ChEBI" id="CHEBI:29105"/>
    </ligand>
</feature>
<dbReference type="Gene3D" id="3.40.50.280">
    <property type="entry name" value="Cobalamin-binding domain"/>
    <property type="match status" value="1"/>
</dbReference>
<evidence type="ECO:0000256" key="16">
    <source>
        <dbReference type="ARBA" id="ARBA00023167"/>
    </source>
</evidence>
<keyword evidence="16" id="KW-0486">Methionine biosynthesis</keyword>
<evidence type="ECO:0000256" key="13">
    <source>
        <dbReference type="ARBA" id="ARBA00022691"/>
    </source>
</evidence>
<gene>
    <name evidence="25" type="ORF">NSA58_09965</name>
</gene>
<dbReference type="Pfam" id="PF02607">
    <property type="entry name" value="B12-binding_2"/>
    <property type="match status" value="1"/>
</dbReference>
<evidence type="ECO:0000256" key="17">
    <source>
        <dbReference type="ARBA" id="ARBA00023285"/>
    </source>
</evidence>
<dbReference type="InterPro" id="IPR050554">
    <property type="entry name" value="Met_Synthase/Corrinoid"/>
</dbReference>
<dbReference type="NCBIfam" id="NF005719">
    <property type="entry name" value="PRK07535.1"/>
    <property type="match status" value="1"/>
</dbReference>
<comment type="cofactor">
    <cofactor evidence="3">
        <name>methylcob(III)alamin</name>
        <dbReference type="ChEBI" id="CHEBI:28115"/>
    </cofactor>
</comment>
<dbReference type="GO" id="GO:0050667">
    <property type="term" value="P:homocysteine metabolic process"/>
    <property type="evidence" value="ECO:0007669"/>
    <property type="project" value="TreeGrafter"/>
</dbReference>
<keyword evidence="11" id="KW-0846">Cobalamin</keyword>
<dbReference type="PROSITE" id="PS50972">
    <property type="entry name" value="PTERIN_BINDING"/>
    <property type="match status" value="1"/>
</dbReference>
<evidence type="ECO:0000256" key="9">
    <source>
        <dbReference type="ARBA" id="ARBA00022603"/>
    </source>
</evidence>
<dbReference type="InterPro" id="IPR003726">
    <property type="entry name" value="HCY_dom"/>
</dbReference>
<feature type="domain" description="Pterin-binding" evidence="22">
    <location>
        <begin position="318"/>
        <end position="566"/>
    </location>
</feature>
<dbReference type="Gene3D" id="3.20.20.20">
    <property type="entry name" value="Dihydropteroate synthase-like"/>
    <property type="match status" value="1"/>
</dbReference>
<comment type="function">
    <text evidence="18">Catalyzes the transfer of a methyl group from methyl-cobalamin to homocysteine, yielding enzyme-bound cob(I)alamin and methionine. Subsequently, remethylates the cofactor using methyltetrahydrofolate.</text>
</comment>
<keyword evidence="12 20" id="KW-0808">Transferase</keyword>
<dbReference type="Pfam" id="PF00809">
    <property type="entry name" value="Pterin_bind"/>
    <property type="match status" value="1"/>
</dbReference>
<evidence type="ECO:0000256" key="7">
    <source>
        <dbReference type="ARBA" id="ARBA00012032"/>
    </source>
</evidence>
<keyword evidence="17" id="KW-0170">Cobalt</keyword>
<evidence type="ECO:0000256" key="11">
    <source>
        <dbReference type="ARBA" id="ARBA00022628"/>
    </source>
</evidence>
<evidence type="ECO:0000256" key="18">
    <source>
        <dbReference type="ARBA" id="ARBA00025552"/>
    </source>
</evidence>
<dbReference type="Pfam" id="PF02574">
    <property type="entry name" value="S-methyl_trans"/>
    <property type="match status" value="1"/>
</dbReference>
<comment type="similarity">
    <text evidence="6">Belongs to the methylamine corrinoid protein family.</text>
</comment>
<feature type="domain" description="Hcy-binding" evidence="21">
    <location>
        <begin position="2"/>
        <end position="290"/>
    </location>
</feature>
<dbReference type="SMART" id="SM01018">
    <property type="entry name" value="B12-binding_2"/>
    <property type="match status" value="1"/>
</dbReference>
<dbReference type="EC" id="2.1.1.13" evidence="7"/>
<feature type="binding site" evidence="20">
    <location>
        <position position="210"/>
    </location>
    <ligand>
        <name>Zn(2+)</name>
        <dbReference type="ChEBI" id="CHEBI:29105"/>
    </ligand>
</feature>
<comment type="similarity">
    <text evidence="5">Belongs to the vitamin-B12 dependent methionine synthase family.</text>
</comment>
<dbReference type="Proteomes" id="UP001140817">
    <property type="component" value="Unassembled WGS sequence"/>
</dbReference>
<protein>
    <recommendedName>
        <fullName evidence="8">Methionine synthase</fullName>
        <ecNumber evidence="7">2.1.1.13</ecNumber>
    </recommendedName>
    <alternativeName>
        <fullName evidence="19">5-methyltetrahydrofolate--homocysteine methyltransferase</fullName>
    </alternativeName>
</protein>
<evidence type="ECO:0000256" key="10">
    <source>
        <dbReference type="ARBA" id="ARBA00022605"/>
    </source>
</evidence>
<feature type="domain" description="B12-binding" evidence="23">
    <location>
        <begin position="676"/>
        <end position="799"/>
    </location>
</feature>
<evidence type="ECO:0000313" key="26">
    <source>
        <dbReference type="Proteomes" id="UP001140817"/>
    </source>
</evidence>
<dbReference type="SUPFAM" id="SSF82282">
    <property type="entry name" value="Homocysteine S-methyltransferase"/>
    <property type="match status" value="1"/>
</dbReference>
<dbReference type="PROSITE" id="PS50970">
    <property type="entry name" value="HCY"/>
    <property type="match status" value="1"/>
</dbReference>
<evidence type="ECO:0000259" key="23">
    <source>
        <dbReference type="PROSITE" id="PS51332"/>
    </source>
</evidence>
<evidence type="ECO:0000256" key="3">
    <source>
        <dbReference type="ARBA" id="ARBA00001956"/>
    </source>
</evidence>
<comment type="catalytic activity">
    <reaction evidence="1">
        <text>(6S)-5-methyl-5,6,7,8-tetrahydrofolate + L-homocysteine = (6S)-5,6,7,8-tetrahydrofolate + L-methionine</text>
        <dbReference type="Rhea" id="RHEA:11172"/>
        <dbReference type="ChEBI" id="CHEBI:18608"/>
        <dbReference type="ChEBI" id="CHEBI:57453"/>
        <dbReference type="ChEBI" id="CHEBI:57844"/>
        <dbReference type="ChEBI" id="CHEBI:58199"/>
        <dbReference type="EC" id="2.1.1.13"/>
    </reaction>
</comment>
<dbReference type="SUPFAM" id="SSF52242">
    <property type="entry name" value="Cobalamin (vitamin B12)-binding domain"/>
    <property type="match status" value="1"/>
</dbReference>
<dbReference type="Pfam" id="PF02310">
    <property type="entry name" value="B12-binding"/>
    <property type="match status" value="1"/>
</dbReference>
<dbReference type="Gene3D" id="1.10.1240.10">
    <property type="entry name" value="Methionine synthase domain"/>
    <property type="match status" value="1"/>
</dbReference>
<dbReference type="GO" id="GO:0046872">
    <property type="term" value="F:metal ion binding"/>
    <property type="evidence" value="ECO:0007669"/>
    <property type="project" value="UniProtKB-KW"/>
</dbReference>
<dbReference type="GO" id="GO:0008705">
    <property type="term" value="F:methionine synthase activity"/>
    <property type="evidence" value="ECO:0007669"/>
    <property type="project" value="UniProtKB-EC"/>
</dbReference>
<dbReference type="Gene3D" id="3.20.20.330">
    <property type="entry name" value="Homocysteine-binding-like domain"/>
    <property type="match status" value="1"/>
</dbReference>
<dbReference type="PIRSF" id="PIRSF037472">
    <property type="entry name" value="DHPS_mtfrase"/>
    <property type="match status" value="1"/>
</dbReference>
<dbReference type="InterPro" id="IPR011005">
    <property type="entry name" value="Dihydropteroate_synth-like_sf"/>
</dbReference>
<keyword evidence="14 20" id="KW-0479">Metal-binding</keyword>
<evidence type="ECO:0000256" key="12">
    <source>
        <dbReference type="ARBA" id="ARBA00022679"/>
    </source>
</evidence>
<comment type="cofactor">
    <cofactor evidence="2 20">
        <name>Zn(2+)</name>
        <dbReference type="ChEBI" id="CHEBI:29105"/>
    </cofactor>
</comment>
<evidence type="ECO:0000256" key="20">
    <source>
        <dbReference type="PROSITE-ProRule" id="PRU00333"/>
    </source>
</evidence>
<dbReference type="AlphaFoldDB" id="A0A9X2S483"/>
<dbReference type="InterPro" id="IPR036594">
    <property type="entry name" value="Meth_synthase_dom"/>
</dbReference>
<dbReference type="GO" id="GO:0046653">
    <property type="term" value="P:tetrahydrofolate metabolic process"/>
    <property type="evidence" value="ECO:0007669"/>
    <property type="project" value="TreeGrafter"/>
</dbReference>
<evidence type="ECO:0000256" key="5">
    <source>
        <dbReference type="ARBA" id="ARBA00010398"/>
    </source>
</evidence>
<dbReference type="PANTHER" id="PTHR45833">
    <property type="entry name" value="METHIONINE SYNTHASE"/>
    <property type="match status" value="1"/>
</dbReference>
<keyword evidence="13" id="KW-0949">S-adenosyl-L-methionine</keyword>
<keyword evidence="15 20" id="KW-0862">Zinc</keyword>
<evidence type="ECO:0000256" key="1">
    <source>
        <dbReference type="ARBA" id="ARBA00001700"/>
    </source>
</evidence>
<dbReference type="GO" id="GO:0031419">
    <property type="term" value="F:cobalamin binding"/>
    <property type="evidence" value="ECO:0007669"/>
    <property type="project" value="UniProtKB-KW"/>
</dbReference>
<reference evidence="25" key="1">
    <citation type="submission" date="2022-07" db="EMBL/GenBank/DDBJ databases">
        <title>Enhanced cultured diversity of the mouse gut microbiota enables custom-made synthetic communities.</title>
        <authorList>
            <person name="Afrizal A."/>
        </authorList>
    </citation>
    <scope>NUCLEOTIDE SEQUENCE</scope>
    <source>
        <strain evidence="25">DSM 29186</strain>
    </source>
</reference>
<dbReference type="PANTHER" id="PTHR45833:SF1">
    <property type="entry name" value="METHIONINE SYNTHASE"/>
    <property type="match status" value="1"/>
</dbReference>
<evidence type="ECO:0000259" key="22">
    <source>
        <dbReference type="PROSITE" id="PS50972"/>
    </source>
</evidence>
<dbReference type="PROSITE" id="PS51337">
    <property type="entry name" value="B12_BINDING_NTER"/>
    <property type="match status" value="1"/>
</dbReference>
<dbReference type="InterPro" id="IPR036724">
    <property type="entry name" value="Cobalamin-bd_sf"/>
</dbReference>
<accession>A0A9X2S483</accession>
<evidence type="ECO:0000313" key="25">
    <source>
        <dbReference type="EMBL" id="MCR1823111.1"/>
    </source>
</evidence>
<dbReference type="InterPro" id="IPR036589">
    <property type="entry name" value="HCY_dom_sf"/>
</dbReference>
<feature type="domain" description="B12-binding N-terminal" evidence="24">
    <location>
        <begin position="582"/>
        <end position="675"/>
    </location>
</feature>
<keyword evidence="10" id="KW-0028">Amino-acid biosynthesis</keyword>
<name>A0A9X2S483_9FIRM</name>
<evidence type="ECO:0000259" key="24">
    <source>
        <dbReference type="PROSITE" id="PS51337"/>
    </source>
</evidence>
<keyword evidence="26" id="KW-1185">Reference proteome</keyword>
<dbReference type="EMBL" id="JANKBY010000108">
    <property type="protein sequence ID" value="MCR1823111.1"/>
    <property type="molecule type" value="Genomic_DNA"/>
</dbReference>
<evidence type="ECO:0000256" key="15">
    <source>
        <dbReference type="ARBA" id="ARBA00022833"/>
    </source>
</evidence>
<dbReference type="CDD" id="cd02070">
    <property type="entry name" value="corrinoid_protein_B12-BD"/>
    <property type="match status" value="1"/>
</dbReference>
<dbReference type="FunFam" id="3.40.50.280:FF:000003">
    <property type="entry name" value="Dimethylamine methyltransferase corrinoid protein"/>
    <property type="match status" value="1"/>
</dbReference>
<dbReference type="PROSITE" id="PS51332">
    <property type="entry name" value="B12_BINDING"/>
    <property type="match status" value="1"/>
</dbReference>
<dbReference type="SUPFAM" id="SSF47644">
    <property type="entry name" value="Methionine synthase domain"/>
    <property type="match status" value="1"/>
</dbReference>
<dbReference type="InterPro" id="IPR017215">
    <property type="entry name" value="MetH_bac"/>
</dbReference>
<feature type="binding site" evidence="20">
    <location>
        <position position="276"/>
    </location>
    <ligand>
        <name>Zn(2+)</name>
        <dbReference type="ChEBI" id="CHEBI:29105"/>
    </ligand>
</feature>
<evidence type="ECO:0000256" key="2">
    <source>
        <dbReference type="ARBA" id="ARBA00001947"/>
    </source>
</evidence>
<proteinExistence type="inferred from homology"/>
<dbReference type="GO" id="GO:0005829">
    <property type="term" value="C:cytosol"/>
    <property type="evidence" value="ECO:0007669"/>
    <property type="project" value="TreeGrafter"/>
</dbReference>
<evidence type="ECO:0000259" key="21">
    <source>
        <dbReference type="PROSITE" id="PS50970"/>
    </source>
</evidence>
<comment type="pathway">
    <text evidence="4">Amino-acid biosynthesis; L-methionine biosynthesis via de novo pathway; L-methionine from L-homocysteine (MetH route): step 1/1.</text>
</comment>
<organism evidence="25 26">
    <name type="scientific">Terrisporobacter muris</name>
    <dbReference type="NCBI Taxonomy" id="2963284"/>
    <lineage>
        <taxon>Bacteria</taxon>
        <taxon>Bacillati</taxon>
        <taxon>Bacillota</taxon>
        <taxon>Clostridia</taxon>
        <taxon>Peptostreptococcales</taxon>
        <taxon>Peptostreptococcaceae</taxon>
        <taxon>Terrisporobacter</taxon>
    </lineage>
</organism>
<dbReference type="InterPro" id="IPR003759">
    <property type="entry name" value="Cbl-bd_cap"/>
</dbReference>
<evidence type="ECO:0000256" key="14">
    <source>
        <dbReference type="ARBA" id="ARBA00022723"/>
    </source>
</evidence>
<evidence type="ECO:0000256" key="19">
    <source>
        <dbReference type="ARBA" id="ARBA00031040"/>
    </source>
</evidence>
<sequence length="799" mass="87673">MVVGIKEYLKDNLLIFDGAMGTMLQKEGLPIGDNPEIFGMKNPDKLLKIHKKYLEAGCNVLTTNTFGCNELKVTKLGYTVEEIIDNAITIAKQAIGESDKSKPRFVALDIGPIGEMLEPMGTLSFDRAYEIFKRQAIQGEKSGADLIIIETMMDLYEAKVAVLAAKENTNLPVICTMTFDENGRSFTGCLPEAMVATIEGLGVDALGVNCSLGPKQLLPIVKIITELANVPVIVQANAGLPVIENNQTVYKMTAKEFFQGVKEFVDLGVSIIGGCCGTNETFIKEICNNIDQLQKKEPKRRESTIVCSAAKYVDIQGPAIVGERLNPTGRQPLIDAYTSGSNDYVINLALEQSKEGSEILNVNVGVPELDEEKAMKRVVKGIQEVVDTPLQIDSSNVAALEAGLRYYNGRTIVNSVNGKEKSLETILPLVKKYGACVVGLTLDEEGIPSTAEGRFNVAKKIVERAEEYGIKRKDIFIDCLSLTVSAQQDEAMETIKAIKMVKEKLGCKTILGVSNISFGIPNRQGLNNTYLNLALGSGLDLPIINTEDKAMVESVYAYKVISNMDKGCLEYIEKFRDVSKDNKQKESKNHDNLTLEDAIERGLKEEAKDLTLQILSSKDEHYVLDEVLIPALDVVGSKYDKGELFLPQMIQSAETVKVSLNIIKERLSKNNNTSSKGKIIVATVQGDIHDIGKNIVKIMLENYGYEVIDLGKDVPIEEVVKRAKEENIELIGLSALMTTTVENMKKTICALKENGINAKVFVGGAVVTEEYAQKINADYYSKDAKSAVEIAKINFNNKI</sequence>
<evidence type="ECO:0000256" key="6">
    <source>
        <dbReference type="ARBA" id="ARBA00010854"/>
    </source>
</evidence>
<dbReference type="RefSeq" id="WP_139045085.1">
    <property type="nucleotide sequence ID" value="NZ_JANKBY010000108.1"/>
</dbReference>
<dbReference type="SUPFAM" id="SSF51717">
    <property type="entry name" value="Dihydropteroate synthetase-like"/>
    <property type="match status" value="1"/>
</dbReference>
<comment type="caution">
    <text evidence="25">The sequence shown here is derived from an EMBL/GenBank/DDBJ whole genome shotgun (WGS) entry which is preliminary data.</text>
</comment>
<evidence type="ECO:0000256" key="8">
    <source>
        <dbReference type="ARBA" id="ARBA00013998"/>
    </source>
</evidence>
<dbReference type="InterPro" id="IPR006158">
    <property type="entry name" value="Cobalamin-bd"/>
</dbReference>